<accession>A0ABX0V2X1</accession>
<name>A0ABX0V2X1_9HYPH</name>
<gene>
    <name evidence="1" type="ORF">FHS82_003349</name>
</gene>
<dbReference type="Proteomes" id="UP001429580">
    <property type="component" value="Unassembled WGS sequence"/>
</dbReference>
<proteinExistence type="predicted"/>
<keyword evidence="2" id="KW-1185">Reference proteome</keyword>
<evidence type="ECO:0000313" key="2">
    <source>
        <dbReference type="Proteomes" id="UP001429580"/>
    </source>
</evidence>
<sequence>MPFPPAPAALASQLQTAGDHVFATRKIDVTPYGIESFRNEASSDPALQDYVLVGFDGYGVNSWAVHYYLVEGPLALFVQLPWGGAYVDADQARERIARVFTWAARLQERVGEARERALIPPGWRLLAVVSTFAHPGFAWLPPQRDAAAPTAEDDSESASAGNLLAAIDEAVDQLLARGVPLGQASP</sequence>
<dbReference type="RefSeq" id="WP_166954889.1">
    <property type="nucleotide sequence ID" value="NZ_JBHLXC010000024.1"/>
</dbReference>
<evidence type="ECO:0000313" key="1">
    <source>
        <dbReference type="EMBL" id="NIJ59491.1"/>
    </source>
</evidence>
<reference evidence="1 2" key="1">
    <citation type="submission" date="2020-03" db="EMBL/GenBank/DDBJ databases">
        <title>Genomic Encyclopedia of Type Strains, Phase IV (KMG-IV): sequencing the most valuable type-strain genomes for metagenomic binning, comparative biology and taxonomic classification.</title>
        <authorList>
            <person name="Goeker M."/>
        </authorList>
    </citation>
    <scope>NUCLEOTIDE SEQUENCE [LARGE SCALE GENOMIC DNA]</scope>
    <source>
        <strain evidence="1 2">DSM 103870</strain>
    </source>
</reference>
<organism evidence="1 2">
    <name type="scientific">Pseudochelatococcus lubricantis</name>
    <dbReference type="NCBI Taxonomy" id="1538102"/>
    <lineage>
        <taxon>Bacteria</taxon>
        <taxon>Pseudomonadati</taxon>
        <taxon>Pseudomonadota</taxon>
        <taxon>Alphaproteobacteria</taxon>
        <taxon>Hyphomicrobiales</taxon>
        <taxon>Chelatococcaceae</taxon>
        <taxon>Pseudochelatococcus</taxon>
    </lineage>
</organism>
<dbReference type="EMBL" id="JAASQI010000009">
    <property type="protein sequence ID" value="NIJ59491.1"/>
    <property type="molecule type" value="Genomic_DNA"/>
</dbReference>
<protein>
    <submittedName>
        <fullName evidence="1">Uncharacterized protein</fullName>
    </submittedName>
</protein>
<comment type="caution">
    <text evidence="1">The sequence shown here is derived from an EMBL/GenBank/DDBJ whole genome shotgun (WGS) entry which is preliminary data.</text>
</comment>